<protein>
    <submittedName>
        <fullName evidence="2">Uncharacterized protein</fullName>
    </submittedName>
</protein>
<dbReference type="Proteomes" id="UP000071778">
    <property type="component" value="Chromosome"/>
</dbReference>
<dbReference type="AlphaFoldDB" id="A0A127QKH9"/>
<accession>A0A127QKH9</accession>
<keyword evidence="3" id="KW-1185">Reference proteome</keyword>
<organism evidence="2 3">
    <name type="scientific">Collimonas arenae</name>
    <dbReference type="NCBI Taxonomy" id="279058"/>
    <lineage>
        <taxon>Bacteria</taxon>
        <taxon>Pseudomonadati</taxon>
        <taxon>Pseudomonadota</taxon>
        <taxon>Betaproteobacteria</taxon>
        <taxon>Burkholderiales</taxon>
        <taxon>Oxalobacteraceae</taxon>
        <taxon>Collimonas</taxon>
    </lineage>
</organism>
<feature type="region of interest" description="Disordered" evidence="1">
    <location>
        <begin position="1"/>
        <end position="32"/>
    </location>
</feature>
<gene>
    <name evidence="2" type="ORF">CAter282_2838</name>
</gene>
<evidence type="ECO:0000313" key="2">
    <source>
        <dbReference type="EMBL" id="AMP10561.1"/>
    </source>
</evidence>
<sequence length="50" mass="5491">MAAGMRLRFGMPAHPQKNWPQQAPVHTPPNKAKRLMPLQDVCVGALITGK</sequence>
<evidence type="ECO:0000256" key="1">
    <source>
        <dbReference type="SAM" id="MobiDB-lite"/>
    </source>
</evidence>
<dbReference type="EMBL" id="CP013235">
    <property type="protein sequence ID" value="AMP10561.1"/>
    <property type="molecule type" value="Genomic_DNA"/>
</dbReference>
<evidence type="ECO:0000313" key="3">
    <source>
        <dbReference type="Proteomes" id="UP000071778"/>
    </source>
</evidence>
<name>A0A127QKH9_9BURK</name>
<proteinExistence type="predicted"/>
<reference evidence="2 3" key="1">
    <citation type="submission" date="2015-11" db="EMBL/GenBank/DDBJ databases">
        <title>Exploring the genomic traits of fungus-feeding bacterial genus Collimonas.</title>
        <authorList>
            <person name="Song C."/>
            <person name="Schmidt R."/>
            <person name="de Jager V."/>
            <person name="Krzyzanowska D."/>
            <person name="Jongedijk E."/>
            <person name="Cankar K."/>
            <person name="Beekwilder J."/>
            <person name="van Veen A."/>
            <person name="de Boer W."/>
            <person name="van Veen J.A."/>
            <person name="Garbeva P."/>
        </authorList>
    </citation>
    <scope>NUCLEOTIDE SEQUENCE [LARGE SCALE GENOMIC DNA]</scope>
    <source>
        <strain evidence="2 3">Ter282</strain>
    </source>
</reference>